<dbReference type="GO" id="GO:0051301">
    <property type="term" value="P:cell division"/>
    <property type="evidence" value="ECO:0007669"/>
    <property type="project" value="UniProtKB-KW"/>
</dbReference>
<evidence type="ECO:0000256" key="5">
    <source>
        <dbReference type="ARBA" id="ARBA00023306"/>
    </source>
</evidence>
<keyword evidence="7" id="KW-1185">Reference proteome</keyword>
<protein>
    <submittedName>
        <fullName evidence="6">Uncharacterized protein</fullName>
    </submittedName>
</protein>
<dbReference type="Proteomes" id="UP001175227">
    <property type="component" value="Unassembled WGS sequence"/>
</dbReference>
<evidence type="ECO:0000256" key="1">
    <source>
        <dbReference type="ARBA" id="ARBA00004123"/>
    </source>
</evidence>
<dbReference type="GO" id="GO:0007064">
    <property type="term" value="P:mitotic sister chromatid cohesion"/>
    <property type="evidence" value="ECO:0007669"/>
    <property type="project" value="InterPro"/>
</dbReference>
<dbReference type="EMBL" id="JAUEPR010000012">
    <property type="protein sequence ID" value="KAK0479265.1"/>
    <property type="molecule type" value="Genomic_DNA"/>
</dbReference>
<dbReference type="InterPro" id="IPR016024">
    <property type="entry name" value="ARM-type_fold"/>
</dbReference>
<dbReference type="AlphaFoldDB" id="A0AA39UHM9"/>
<evidence type="ECO:0000256" key="2">
    <source>
        <dbReference type="ARBA" id="ARBA00022618"/>
    </source>
</evidence>
<name>A0AA39UHM9_9AGAR</name>
<evidence type="ECO:0000256" key="3">
    <source>
        <dbReference type="ARBA" id="ARBA00022776"/>
    </source>
</evidence>
<proteinExistence type="predicted"/>
<sequence length="222" mass="25422">MYFIDTIVANSGDEELKEVHKVNELVKRIHLACPTLHRSMILKLKDELQAEDVQLHSITMEVLSEMFADKGGYHLSKRYPTTWRAWLVRTSDRSVSIRPKALESARPIISGGYTKMREAVQGCLPAKLLDPEEKVHAAVCKIYGRLDYDSRSPCYRGATLCYSTMYHYKKQLVRTEALKSLGKLYDLAYPQMYDSIIDFLFLEAKLMDFSEINGPIAISNFS</sequence>
<comment type="caution">
    <text evidence="6">The sequence shown here is derived from an EMBL/GenBank/DDBJ whole genome shotgun (WGS) entry which is preliminary data.</text>
</comment>
<dbReference type="InterPro" id="IPR039776">
    <property type="entry name" value="Pds5"/>
</dbReference>
<gene>
    <name evidence="6" type="ORF">IW261DRAFT_1626780</name>
</gene>
<keyword evidence="5" id="KW-0131">Cell cycle</keyword>
<keyword evidence="2" id="KW-0132">Cell division</keyword>
<keyword evidence="3" id="KW-0498">Mitosis</keyword>
<dbReference type="PANTHER" id="PTHR12663:SF0">
    <property type="entry name" value="PRECOCIOUS DISSOCIATION OF SISTERS 5, ISOFORM A"/>
    <property type="match status" value="1"/>
</dbReference>
<dbReference type="GO" id="GO:0005634">
    <property type="term" value="C:nucleus"/>
    <property type="evidence" value="ECO:0007669"/>
    <property type="project" value="UniProtKB-SubCell"/>
</dbReference>
<accession>A0AA39UHM9</accession>
<evidence type="ECO:0000256" key="4">
    <source>
        <dbReference type="ARBA" id="ARBA00023242"/>
    </source>
</evidence>
<comment type="subcellular location">
    <subcellularLocation>
        <location evidence="1">Nucleus</location>
    </subcellularLocation>
</comment>
<evidence type="ECO:0000313" key="7">
    <source>
        <dbReference type="Proteomes" id="UP001175227"/>
    </source>
</evidence>
<dbReference type="GO" id="GO:0006281">
    <property type="term" value="P:DNA repair"/>
    <property type="evidence" value="ECO:0007669"/>
    <property type="project" value="TreeGrafter"/>
</dbReference>
<dbReference type="GO" id="GO:0000785">
    <property type="term" value="C:chromatin"/>
    <property type="evidence" value="ECO:0007669"/>
    <property type="project" value="TreeGrafter"/>
</dbReference>
<dbReference type="PANTHER" id="PTHR12663">
    <property type="entry name" value="ANDROGEN INDUCED INHIBITOR OF PROLIFERATION AS3 / PDS5-RELATED"/>
    <property type="match status" value="1"/>
</dbReference>
<evidence type="ECO:0000313" key="6">
    <source>
        <dbReference type="EMBL" id="KAK0479265.1"/>
    </source>
</evidence>
<keyword evidence="4" id="KW-0539">Nucleus</keyword>
<dbReference type="SUPFAM" id="SSF48371">
    <property type="entry name" value="ARM repeat"/>
    <property type="match status" value="1"/>
</dbReference>
<reference evidence="6" key="1">
    <citation type="submission" date="2023-06" db="EMBL/GenBank/DDBJ databases">
        <authorList>
            <consortium name="Lawrence Berkeley National Laboratory"/>
            <person name="Ahrendt S."/>
            <person name="Sahu N."/>
            <person name="Indic B."/>
            <person name="Wong-Bajracharya J."/>
            <person name="Merenyi Z."/>
            <person name="Ke H.-M."/>
            <person name="Monk M."/>
            <person name="Kocsube S."/>
            <person name="Drula E."/>
            <person name="Lipzen A."/>
            <person name="Balint B."/>
            <person name="Henrissat B."/>
            <person name="Andreopoulos B."/>
            <person name="Martin F.M."/>
            <person name="Harder C.B."/>
            <person name="Rigling D."/>
            <person name="Ford K.L."/>
            <person name="Foster G.D."/>
            <person name="Pangilinan J."/>
            <person name="Papanicolaou A."/>
            <person name="Barry K."/>
            <person name="LaButti K."/>
            <person name="Viragh M."/>
            <person name="Koriabine M."/>
            <person name="Yan M."/>
            <person name="Riley R."/>
            <person name="Champramary S."/>
            <person name="Plett K.L."/>
            <person name="Tsai I.J."/>
            <person name="Slot J."/>
            <person name="Sipos G."/>
            <person name="Plett J."/>
            <person name="Nagy L.G."/>
            <person name="Grigoriev I.V."/>
        </authorList>
    </citation>
    <scope>NUCLEOTIDE SEQUENCE</scope>
    <source>
        <strain evidence="6">ICMP 16352</strain>
    </source>
</reference>
<dbReference type="Pfam" id="PF20168">
    <property type="entry name" value="PDS5"/>
    <property type="match status" value="1"/>
</dbReference>
<organism evidence="6 7">
    <name type="scientific">Armillaria novae-zelandiae</name>
    <dbReference type="NCBI Taxonomy" id="153914"/>
    <lineage>
        <taxon>Eukaryota</taxon>
        <taxon>Fungi</taxon>
        <taxon>Dikarya</taxon>
        <taxon>Basidiomycota</taxon>
        <taxon>Agaricomycotina</taxon>
        <taxon>Agaricomycetes</taxon>
        <taxon>Agaricomycetidae</taxon>
        <taxon>Agaricales</taxon>
        <taxon>Marasmiineae</taxon>
        <taxon>Physalacriaceae</taxon>
        <taxon>Armillaria</taxon>
    </lineage>
</organism>